<dbReference type="AlphaFoldDB" id="B0W398"/>
<accession>B0W398</accession>
<evidence type="ECO:0000313" key="6">
    <source>
        <dbReference type="EnsemblMetazoa" id="CPIJ001642-PA"/>
    </source>
</evidence>
<dbReference type="InterPro" id="IPR007588">
    <property type="entry name" value="Znf_FLYWCH"/>
</dbReference>
<evidence type="ECO:0000259" key="4">
    <source>
        <dbReference type="Pfam" id="PF04500"/>
    </source>
</evidence>
<evidence type="ECO:0000256" key="1">
    <source>
        <dbReference type="ARBA" id="ARBA00022723"/>
    </source>
</evidence>
<feature type="domain" description="FLYWCH-type" evidence="4">
    <location>
        <begin position="235"/>
        <end position="296"/>
    </location>
</feature>
<protein>
    <submittedName>
        <fullName evidence="5 6">Mod(Mdg4)-v26</fullName>
    </submittedName>
</protein>
<dbReference type="GO" id="GO:0008270">
    <property type="term" value="F:zinc ion binding"/>
    <property type="evidence" value="ECO:0007669"/>
    <property type="project" value="UniProtKB-KW"/>
</dbReference>
<dbReference type="Proteomes" id="UP000002320">
    <property type="component" value="Unassembled WGS sequence"/>
</dbReference>
<dbReference type="PANTHER" id="PTHR31665">
    <property type="entry name" value="FLYWCH FAMILY MEMBER 2-RELATED"/>
    <property type="match status" value="1"/>
</dbReference>
<proteinExistence type="predicted"/>
<dbReference type="Gene3D" id="2.20.25.240">
    <property type="match status" value="4"/>
</dbReference>
<dbReference type="OMA" id="TIKYTHR"/>
<reference evidence="5" key="1">
    <citation type="submission" date="2007-03" db="EMBL/GenBank/DDBJ databases">
        <title>Annotation of Culex pipiens quinquefasciatus.</title>
        <authorList>
            <consortium name="The Broad Institute Genome Sequencing Platform"/>
            <person name="Atkinson P.W."/>
            <person name="Hemingway J."/>
            <person name="Christensen B.M."/>
            <person name="Higgs S."/>
            <person name="Kodira C."/>
            <person name="Hannick L."/>
            <person name="Megy K."/>
            <person name="O'Leary S."/>
            <person name="Pearson M."/>
            <person name="Haas B.J."/>
            <person name="Mauceli E."/>
            <person name="Wortman J.R."/>
            <person name="Lee N.H."/>
            <person name="Guigo R."/>
            <person name="Stanke M."/>
            <person name="Alvarado L."/>
            <person name="Amedeo P."/>
            <person name="Antoine C.H."/>
            <person name="Arensburger P."/>
            <person name="Bidwell S.L."/>
            <person name="Crawford M."/>
            <person name="Camaro F."/>
            <person name="Devon K."/>
            <person name="Engels R."/>
            <person name="Hammond M."/>
            <person name="Howarth C."/>
            <person name="Koehrsen M."/>
            <person name="Lawson D."/>
            <person name="Montgomery P."/>
            <person name="Nene V."/>
            <person name="Nusbaum C."/>
            <person name="Puiu D."/>
            <person name="Romero-Severson J."/>
            <person name="Severson D.W."/>
            <person name="Shumway M."/>
            <person name="Sisk P."/>
            <person name="Stolte C."/>
            <person name="Zeng Q."/>
            <person name="Eisenstadt E."/>
            <person name="Fraser-Liggett C."/>
            <person name="Strausberg R."/>
            <person name="Galagan J."/>
            <person name="Birren B."/>
            <person name="Collins F.H."/>
        </authorList>
    </citation>
    <scope>NUCLEOTIDE SEQUENCE [LARGE SCALE GENOMIC DNA]</scope>
    <source>
        <strain evidence="5">JHB</strain>
    </source>
</reference>
<gene>
    <name evidence="6" type="primary">6032610</name>
    <name evidence="5" type="ORF">CpipJ_CPIJ001642</name>
</gene>
<dbReference type="VEuPathDB" id="VectorBase:CPIJ001642"/>
<keyword evidence="3" id="KW-0862">Zinc</keyword>
<keyword evidence="2" id="KW-0863">Zinc-finger</keyword>
<organism>
    <name type="scientific">Culex quinquefasciatus</name>
    <name type="common">Southern house mosquito</name>
    <name type="synonym">Culex pungens</name>
    <dbReference type="NCBI Taxonomy" id="7176"/>
    <lineage>
        <taxon>Eukaryota</taxon>
        <taxon>Metazoa</taxon>
        <taxon>Ecdysozoa</taxon>
        <taxon>Arthropoda</taxon>
        <taxon>Hexapoda</taxon>
        <taxon>Insecta</taxon>
        <taxon>Pterygota</taxon>
        <taxon>Neoptera</taxon>
        <taxon>Endopterygota</taxon>
        <taxon>Diptera</taxon>
        <taxon>Nematocera</taxon>
        <taxon>Culicoidea</taxon>
        <taxon>Culicidae</taxon>
        <taxon>Culicinae</taxon>
        <taxon>Culicini</taxon>
        <taxon>Culex</taxon>
        <taxon>Culex</taxon>
    </lineage>
</organism>
<feature type="domain" description="FLYWCH-type" evidence="4">
    <location>
        <begin position="157"/>
        <end position="216"/>
    </location>
</feature>
<dbReference type="KEGG" id="cqu:CpipJ_CPIJ001642"/>
<dbReference type="eggNOG" id="ENOG502SYBH">
    <property type="taxonomic scope" value="Eukaryota"/>
</dbReference>
<dbReference type="EnsemblMetazoa" id="CPIJ001642-RA">
    <property type="protein sequence ID" value="CPIJ001642-PA"/>
    <property type="gene ID" value="CPIJ001642"/>
</dbReference>
<dbReference type="PANTHER" id="PTHR31665:SF0">
    <property type="entry name" value="FLYWCH FAMILY MEMBER 2"/>
    <property type="match status" value="1"/>
</dbReference>
<sequence length="334" mass="39250">MTVNSKPCTKIYHRGFTYCRSKQNKNVTYWLCDKYKQTKCRARITVFDEQDDWGPLEALRFVKRSCSGSDKVVTKIYLHGFTYRRSKQTKDRSYWVCDRSKEDGCRARITVFDDTRVYKVTNQTHNHDAHIIYDLTQDEFHEFDMEQHDVQISSVVGQRGKTKLLIEGYTYIVNKKSNGRLYWGCSKAVTFRCRARLITDAVNIYDVNFKNLNHNHKPGKKARLSGVLNLPEWTFTPGQRGKPKLVIENNSFFRTKGDAHRSYWSCSAYKSKKCKCKLVTHRNSYTIKYTHRSHSHPDEFSDMSKINRIQADVNEFYEKPTPGEPIVPKKETKF</sequence>
<dbReference type="EMBL" id="DS231831">
    <property type="protein sequence ID" value="EDS31241.1"/>
    <property type="molecule type" value="Genomic_DNA"/>
</dbReference>
<feature type="domain" description="FLYWCH-type" evidence="4">
    <location>
        <begin position="71"/>
        <end position="127"/>
    </location>
</feature>
<evidence type="ECO:0000313" key="7">
    <source>
        <dbReference type="Proteomes" id="UP000002320"/>
    </source>
</evidence>
<evidence type="ECO:0000256" key="2">
    <source>
        <dbReference type="ARBA" id="ARBA00022771"/>
    </source>
</evidence>
<feature type="domain" description="FLYWCH-type" evidence="4">
    <location>
        <begin position="4"/>
        <end position="47"/>
    </location>
</feature>
<evidence type="ECO:0000313" key="5">
    <source>
        <dbReference type="EMBL" id="EDS31241.1"/>
    </source>
</evidence>
<name>B0W398_CULQU</name>
<dbReference type="HOGENOM" id="CLU_832240_0_0_1"/>
<keyword evidence="7" id="KW-1185">Reference proteome</keyword>
<dbReference type="STRING" id="7176.B0W398"/>
<dbReference type="InParanoid" id="B0W398"/>
<dbReference type="InterPro" id="IPR040312">
    <property type="entry name" value="FWCH1/FWCH2"/>
</dbReference>
<reference evidence="6" key="2">
    <citation type="submission" date="2020-05" db="UniProtKB">
        <authorList>
            <consortium name="EnsemblMetazoa"/>
        </authorList>
    </citation>
    <scope>IDENTIFICATION</scope>
    <source>
        <strain evidence="6">JHB</strain>
    </source>
</reference>
<keyword evidence="1" id="KW-0479">Metal-binding</keyword>
<evidence type="ECO:0000256" key="3">
    <source>
        <dbReference type="ARBA" id="ARBA00022833"/>
    </source>
</evidence>
<dbReference type="Pfam" id="PF04500">
    <property type="entry name" value="FLYWCH"/>
    <property type="match status" value="4"/>
</dbReference>